<keyword evidence="4" id="KW-1185">Reference proteome</keyword>
<evidence type="ECO:0000313" key="3">
    <source>
        <dbReference type="EMBL" id="MFA9190836.1"/>
    </source>
</evidence>
<comment type="caution">
    <text evidence="3">The sequence shown here is derived from an EMBL/GenBank/DDBJ whole genome shotgun (WGS) entry which is preliminary data.</text>
</comment>
<dbReference type="Proteomes" id="UP001574169">
    <property type="component" value="Unassembled WGS sequence"/>
</dbReference>
<sequence length="292" mass="34079">MKNILLILIFQFSILTFGQKDSTEIQSIKSTIIVEKKSNISELDFYKLLAEQVQKDNETYISLTQWTLSISFAFLLAIIGSQIFFNYRINKKEIDYIRKDLDEKISELKNDINQSINSKFDDLEKGLKKDMTKEFIEMKKTLFSDFKSHKEYLKLKLEIQEKSLKQDLKALEKEVEQNKGDLWKLKGVESNALSSFVKSASLQIELNRDPKYILDEINTVLGNMEEINSYDFERLNTLSEKTIKTHKEKTEKMISLYKDKPVYEFVVNNSPFRGIGGMGGFPPSIRYIKNKK</sequence>
<keyword evidence="2" id="KW-1133">Transmembrane helix</keyword>
<keyword evidence="2" id="KW-0812">Transmembrane</keyword>
<keyword evidence="2" id="KW-0472">Membrane</keyword>
<keyword evidence="1" id="KW-0175">Coiled coil</keyword>
<dbReference type="RefSeq" id="WP_373405839.1">
    <property type="nucleotide sequence ID" value="NZ_JBCFQL010000005.1"/>
</dbReference>
<dbReference type="EMBL" id="JBCFQL010000005">
    <property type="protein sequence ID" value="MFA9190836.1"/>
    <property type="molecule type" value="Genomic_DNA"/>
</dbReference>
<protein>
    <submittedName>
        <fullName evidence="3">Uncharacterized protein</fullName>
    </submittedName>
</protein>
<organism evidence="3 4">
    <name type="scientific">Flavobacterium zubiriense</name>
    <dbReference type="NCBI Taxonomy" id="3138075"/>
    <lineage>
        <taxon>Bacteria</taxon>
        <taxon>Pseudomonadati</taxon>
        <taxon>Bacteroidota</taxon>
        <taxon>Flavobacteriia</taxon>
        <taxon>Flavobacteriales</taxon>
        <taxon>Flavobacteriaceae</taxon>
        <taxon>Flavobacterium</taxon>
    </lineage>
</organism>
<reference evidence="3 4" key="1">
    <citation type="submission" date="2024-04" db="EMBL/GenBank/DDBJ databases">
        <title>New Clade of Flavobacterium.</title>
        <authorList>
            <person name="Matos L."/>
            <person name="Proenca D.N."/>
            <person name="Fransisco R.M."/>
            <person name="Chung A.P."/>
            <person name="Maccario L."/>
            <person name="Sorensen S.J."/>
            <person name="Morais P.V."/>
        </authorList>
    </citation>
    <scope>NUCLEOTIDE SEQUENCE [LARGE SCALE GENOMIC DNA]</scope>
    <source>
        <strain evidence="3 4">FZUC8N2.13</strain>
    </source>
</reference>
<accession>A0ABV4T9R9</accession>
<evidence type="ECO:0000256" key="2">
    <source>
        <dbReference type="SAM" id="Phobius"/>
    </source>
</evidence>
<proteinExistence type="predicted"/>
<feature type="transmembrane region" description="Helical" evidence="2">
    <location>
        <begin position="66"/>
        <end position="89"/>
    </location>
</feature>
<evidence type="ECO:0000313" key="4">
    <source>
        <dbReference type="Proteomes" id="UP001574169"/>
    </source>
</evidence>
<evidence type="ECO:0000256" key="1">
    <source>
        <dbReference type="SAM" id="Coils"/>
    </source>
</evidence>
<feature type="coiled-coil region" evidence="1">
    <location>
        <begin position="154"/>
        <end position="181"/>
    </location>
</feature>
<name>A0ABV4T9R9_9FLAO</name>
<gene>
    <name evidence="3" type="ORF">AAGV28_05570</name>
</gene>